<proteinExistence type="inferred from homology"/>
<comment type="function">
    <text evidence="5">Could be a nuclease involved in processing of the 5'-end of pre-16S rRNA.</text>
</comment>
<dbReference type="InterPro" id="IPR037027">
    <property type="entry name" value="YqgF/RNaseH-like_dom_sf"/>
</dbReference>
<comment type="subcellular location">
    <subcellularLocation>
        <location evidence="5">Cytoplasm</location>
    </subcellularLocation>
</comment>
<dbReference type="PANTHER" id="PTHR33317">
    <property type="entry name" value="POLYNUCLEOTIDYL TRANSFERASE, RIBONUCLEASE H-LIKE SUPERFAMILY PROTEIN"/>
    <property type="match status" value="1"/>
</dbReference>
<dbReference type="InterPro" id="IPR012337">
    <property type="entry name" value="RNaseH-like_sf"/>
</dbReference>
<gene>
    <name evidence="7" type="ORF">CQA54_01945</name>
</gene>
<accession>A0A3D8ITI0</accession>
<keyword evidence="2 5" id="KW-0690">Ribosome biogenesis</keyword>
<dbReference type="NCBIfam" id="TIGR00250">
    <property type="entry name" value="RNAse_H_YqgF"/>
    <property type="match status" value="1"/>
</dbReference>
<dbReference type="AlphaFoldDB" id="A0A3D8ITI0"/>
<sequence>MLDSKTTHQANNILACDVGLKRIGLAQYTQGIILPIEPILRKNRNQASLALSALLSQKCIDTLVVGLPSGGEAHYEDTRTRIRHFIHLIHFGGEIVYINEDYTSQEALQDLAYLGRESRALAQKNGRLDSLSACYILERYIATLNL</sequence>
<keyword evidence="8" id="KW-1185">Reference proteome</keyword>
<evidence type="ECO:0000256" key="4">
    <source>
        <dbReference type="ARBA" id="ARBA00022801"/>
    </source>
</evidence>
<dbReference type="PANTHER" id="PTHR33317:SF4">
    <property type="entry name" value="POLYNUCLEOTIDYL TRANSFERASE, RIBONUCLEASE H-LIKE SUPERFAMILY PROTEIN"/>
    <property type="match status" value="1"/>
</dbReference>
<dbReference type="CDD" id="cd16964">
    <property type="entry name" value="YqgF"/>
    <property type="match status" value="1"/>
</dbReference>
<evidence type="ECO:0000259" key="6">
    <source>
        <dbReference type="SMART" id="SM00732"/>
    </source>
</evidence>
<dbReference type="FunFam" id="3.30.420.140:FF:000013">
    <property type="entry name" value="Putative pre-16S rRNA nuclease"/>
    <property type="match status" value="1"/>
</dbReference>
<dbReference type="NCBIfam" id="NF001026">
    <property type="entry name" value="PRK00109.2-2"/>
    <property type="match status" value="1"/>
</dbReference>
<dbReference type="SMART" id="SM00732">
    <property type="entry name" value="YqgFc"/>
    <property type="match status" value="1"/>
</dbReference>
<dbReference type="OrthoDB" id="9796140at2"/>
<feature type="domain" description="YqgF/RNase H-like" evidence="6">
    <location>
        <begin position="11"/>
        <end position="107"/>
    </location>
</feature>
<keyword evidence="3 5" id="KW-0540">Nuclease</keyword>
<organism evidence="7 8">
    <name type="scientific">Helicobacter equorum</name>
    <dbReference type="NCBI Taxonomy" id="361872"/>
    <lineage>
        <taxon>Bacteria</taxon>
        <taxon>Pseudomonadati</taxon>
        <taxon>Campylobacterota</taxon>
        <taxon>Epsilonproteobacteria</taxon>
        <taxon>Campylobacterales</taxon>
        <taxon>Helicobacteraceae</taxon>
        <taxon>Helicobacter</taxon>
    </lineage>
</organism>
<dbReference type="EMBL" id="NXLT01000001">
    <property type="protein sequence ID" value="RDU68588.1"/>
    <property type="molecule type" value="Genomic_DNA"/>
</dbReference>
<dbReference type="GO" id="GO:0005829">
    <property type="term" value="C:cytosol"/>
    <property type="evidence" value="ECO:0007669"/>
    <property type="project" value="TreeGrafter"/>
</dbReference>
<comment type="caution">
    <text evidence="7">The sequence shown here is derived from an EMBL/GenBank/DDBJ whole genome shotgun (WGS) entry which is preliminary data.</text>
</comment>
<name>A0A3D8ITI0_9HELI</name>
<dbReference type="GO" id="GO:0000967">
    <property type="term" value="P:rRNA 5'-end processing"/>
    <property type="evidence" value="ECO:0007669"/>
    <property type="project" value="UniProtKB-UniRule"/>
</dbReference>
<evidence type="ECO:0000313" key="7">
    <source>
        <dbReference type="EMBL" id="RDU68588.1"/>
    </source>
</evidence>
<dbReference type="InterPro" id="IPR006641">
    <property type="entry name" value="YqgF/RNaseH-like_dom"/>
</dbReference>
<evidence type="ECO:0000256" key="3">
    <source>
        <dbReference type="ARBA" id="ARBA00022722"/>
    </source>
</evidence>
<protein>
    <recommendedName>
        <fullName evidence="5">Putative pre-16S rRNA nuclease</fullName>
        <ecNumber evidence="5">3.1.-.-</ecNumber>
    </recommendedName>
</protein>
<reference evidence="7 8" key="1">
    <citation type="submission" date="2018-04" db="EMBL/GenBank/DDBJ databases">
        <title>Novel Campyloabacter and Helicobacter Species and Strains.</title>
        <authorList>
            <person name="Mannion A.J."/>
            <person name="Shen Z."/>
            <person name="Fox J.G."/>
        </authorList>
    </citation>
    <scope>NUCLEOTIDE SEQUENCE [LARGE SCALE GENOMIC DNA]</scope>
    <source>
        <strain evidence="7 8">MIT 12-6600</strain>
    </source>
</reference>
<dbReference type="EC" id="3.1.-.-" evidence="5"/>
<dbReference type="GO" id="GO:0016788">
    <property type="term" value="F:hydrolase activity, acting on ester bonds"/>
    <property type="evidence" value="ECO:0007669"/>
    <property type="project" value="UniProtKB-UniRule"/>
</dbReference>
<dbReference type="SUPFAM" id="SSF53098">
    <property type="entry name" value="Ribonuclease H-like"/>
    <property type="match status" value="1"/>
</dbReference>
<dbReference type="HAMAP" id="MF_00651">
    <property type="entry name" value="Nuclease_YqgF"/>
    <property type="match status" value="1"/>
</dbReference>
<evidence type="ECO:0000313" key="8">
    <source>
        <dbReference type="Proteomes" id="UP000256514"/>
    </source>
</evidence>
<dbReference type="Gene3D" id="3.30.420.140">
    <property type="entry name" value="YqgF/RNase H-like domain"/>
    <property type="match status" value="1"/>
</dbReference>
<dbReference type="Proteomes" id="UP000256514">
    <property type="component" value="Unassembled WGS sequence"/>
</dbReference>
<dbReference type="InterPro" id="IPR005227">
    <property type="entry name" value="YqgF"/>
</dbReference>
<dbReference type="Pfam" id="PF03652">
    <property type="entry name" value="RuvX"/>
    <property type="match status" value="1"/>
</dbReference>
<evidence type="ECO:0000256" key="5">
    <source>
        <dbReference type="HAMAP-Rule" id="MF_00651"/>
    </source>
</evidence>
<keyword evidence="1 5" id="KW-0963">Cytoplasm</keyword>
<dbReference type="RefSeq" id="WP_115570529.1">
    <property type="nucleotide sequence ID" value="NZ_NXLT01000001.1"/>
</dbReference>
<evidence type="ECO:0000256" key="2">
    <source>
        <dbReference type="ARBA" id="ARBA00022517"/>
    </source>
</evidence>
<dbReference type="GO" id="GO:0004518">
    <property type="term" value="F:nuclease activity"/>
    <property type="evidence" value="ECO:0007669"/>
    <property type="project" value="UniProtKB-KW"/>
</dbReference>
<keyword evidence="4 5" id="KW-0378">Hydrolase</keyword>
<comment type="similarity">
    <text evidence="5">Belongs to the YqgF HJR family.</text>
</comment>
<evidence type="ECO:0000256" key="1">
    <source>
        <dbReference type="ARBA" id="ARBA00022490"/>
    </source>
</evidence>